<evidence type="ECO:0000313" key="2">
    <source>
        <dbReference type="Proteomes" id="UP001458880"/>
    </source>
</evidence>
<evidence type="ECO:0000313" key="1">
    <source>
        <dbReference type="EMBL" id="KAK9738534.1"/>
    </source>
</evidence>
<comment type="caution">
    <text evidence="1">The sequence shown here is derived from an EMBL/GenBank/DDBJ whole genome shotgun (WGS) entry which is preliminary data.</text>
</comment>
<gene>
    <name evidence="1" type="ORF">QE152_g9754</name>
</gene>
<organism evidence="1 2">
    <name type="scientific">Popillia japonica</name>
    <name type="common">Japanese beetle</name>
    <dbReference type="NCBI Taxonomy" id="7064"/>
    <lineage>
        <taxon>Eukaryota</taxon>
        <taxon>Metazoa</taxon>
        <taxon>Ecdysozoa</taxon>
        <taxon>Arthropoda</taxon>
        <taxon>Hexapoda</taxon>
        <taxon>Insecta</taxon>
        <taxon>Pterygota</taxon>
        <taxon>Neoptera</taxon>
        <taxon>Endopterygota</taxon>
        <taxon>Coleoptera</taxon>
        <taxon>Polyphaga</taxon>
        <taxon>Scarabaeiformia</taxon>
        <taxon>Scarabaeidae</taxon>
        <taxon>Rutelinae</taxon>
        <taxon>Popillia</taxon>
    </lineage>
</organism>
<keyword evidence="2" id="KW-1185">Reference proteome</keyword>
<sequence length="161" mass="18338">MHHLIILEELIYSPFEERVLKSLMFCPNSIQSSPDVVRVLKIMRRRRLLFPFLQSLALVSKSQIYLRNLHVLRALDAHTGFQFLIPGIWVSAPIVVGSVVKMSSALAREKYIIYSVMNSVGDALLLVNKIVLEHSVTVRRNSIQQSHLKCISTLLSIENET</sequence>
<proteinExistence type="predicted"/>
<name>A0AAW1LXE4_POPJA</name>
<reference evidence="1 2" key="1">
    <citation type="journal article" date="2024" name="BMC Genomics">
        <title>De novo assembly and annotation of Popillia japonica's genome with initial clues to its potential as an invasive pest.</title>
        <authorList>
            <person name="Cucini C."/>
            <person name="Boschi S."/>
            <person name="Funari R."/>
            <person name="Cardaioli E."/>
            <person name="Iannotti N."/>
            <person name="Marturano G."/>
            <person name="Paoli F."/>
            <person name="Bruttini M."/>
            <person name="Carapelli A."/>
            <person name="Frati F."/>
            <person name="Nardi F."/>
        </authorList>
    </citation>
    <scope>NUCLEOTIDE SEQUENCE [LARGE SCALE GENOMIC DNA]</scope>
    <source>
        <strain evidence="1">DMR45628</strain>
    </source>
</reference>
<dbReference type="Proteomes" id="UP001458880">
    <property type="component" value="Unassembled WGS sequence"/>
</dbReference>
<dbReference type="EMBL" id="JASPKY010000085">
    <property type="protein sequence ID" value="KAK9738534.1"/>
    <property type="molecule type" value="Genomic_DNA"/>
</dbReference>
<accession>A0AAW1LXE4</accession>
<dbReference type="AlphaFoldDB" id="A0AAW1LXE4"/>
<protein>
    <submittedName>
        <fullName evidence="1">Uncharacterized protein</fullName>
    </submittedName>
</protein>